<name>A0A9W8AJJ8_9FUNG</name>
<dbReference type="OrthoDB" id="6380398at2759"/>
<evidence type="ECO:0000313" key="4">
    <source>
        <dbReference type="Proteomes" id="UP001150925"/>
    </source>
</evidence>
<protein>
    <recommendedName>
        <fullName evidence="2">Peptidase S1 domain-containing protein</fullName>
    </recommendedName>
</protein>
<dbReference type="InterPro" id="IPR018114">
    <property type="entry name" value="TRYPSIN_HIS"/>
</dbReference>
<dbReference type="Proteomes" id="UP001150925">
    <property type="component" value="Unassembled WGS sequence"/>
</dbReference>
<dbReference type="Pfam" id="PF00089">
    <property type="entry name" value="Trypsin"/>
    <property type="match status" value="1"/>
</dbReference>
<reference evidence="3" key="1">
    <citation type="submission" date="2022-07" db="EMBL/GenBank/DDBJ databases">
        <title>Phylogenomic reconstructions and comparative analyses of Kickxellomycotina fungi.</title>
        <authorList>
            <person name="Reynolds N.K."/>
            <person name="Stajich J.E."/>
            <person name="Barry K."/>
            <person name="Grigoriev I.V."/>
            <person name="Crous P."/>
            <person name="Smith M.E."/>
        </authorList>
    </citation>
    <scope>NUCLEOTIDE SEQUENCE</scope>
    <source>
        <strain evidence="3">RSA 1196</strain>
    </source>
</reference>
<dbReference type="PANTHER" id="PTHR24260">
    <property type="match status" value="1"/>
</dbReference>
<dbReference type="InterPro" id="IPR051333">
    <property type="entry name" value="CLIP_Serine_Protease"/>
</dbReference>
<dbReference type="SMART" id="SM00020">
    <property type="entry name" value="Tryp_SPc"/>
    <property type="match status" value="1"/>
</dbReference>
<comment type="caution">
    <text evidence="3">The sequence shown here is derived from an EMBL/GenBank/DDBJ whole genome shotgun (WGS) entry which is preliminary data.</text>
</comment>
<organism evidence="3 4">
    <name type="scientific">Dispira parvispora</name>
    <dbReference type="NCBI Taxonomy" id="1520584"/>
    <lineage>
        <taxon>Eukaryota</taxon>
        <taxon>Fungi</taxon>
        <taxon>Fungi incertae sedis</taxon>
        <taxon>Zoopagomycota</taxon>
        <taxon>Kickxellomycotina</taxon>
        <taxon>Dimargaritomycetes</taxon>
        <taxon>Dimargaritales</taxon>
        <taxon>Dimargaritaceae</taxon>
        <taxon>Dispira</taxon>
    </lineage>
</organism>
<dbReference type="GO" id="GO:0004252">
    <property type="term" value="F:serine-type endopeptidase activity"/>
    <property type="evidence" value="ECO:0007669"/>
    <property type="project" value="InterPro"/>
</dbReference>
<feature type="domain" description="Peptidase S1" evidence="2">
    <location>
        <begin position="20"/>
        <end position="337"/>
    </location>
</feature>
<keyword evidence="4" id="KW-1185">Reference proteome</keyword>
<feature type="region of interest" description="Disordered" evidence="1">
    <location>
        <begin position="208"/>
        <end position="238"/>
    </location>
</feature>
<sequence>MFFAVNSLTADDSAVPNTTITSARSVPNDHPYSAAVTDTLDNLSTEATSTEDISTSSPPKASATSSRSTSLPSNSAGDNDLPSYSRFILALVNQGHQWQRCAGVLLAPTKLLTAAHCVVDEKGRKFSFQQLWIGHDSPTGFSTNPFVQVEGVDILPKFNPVQRTNDLAILTLSKAFEVGQLSKWPVHLNDTSLAVSNKSLYAVGWPDKAHDSEDSEDSDNKSQKHKSPVDGKYSSPRDTLETINAQIQRCDRPAYASSNQTTWCVATPKQRVEDHCDDNLSGLLLKPAGGDQWILGGIFSISEGEPMENADMCSKRGTVSVYTRPSQYLQWIESHTGQSQMTLKTGELSGVSAAFSYYYPFLSGGLTLLGLLTF</sequence>
<dbReference type="GO" id="GO:0006508">
    <property type="term" value="P:proteolysis"/>
    <property type="evidence" value="ECO:0007669"/>
    <property type="project" value="InterPro"/>
</dbReference>
<feature type="region of interest" description="Disordered" evidence="1">
    <location>
        <begin position="45"/>
        <end position="77"/>
    </location>
</feature>
<dbReference type="InterPro" id="IPR009003">
    <property type="entry name" value="Peptidase_S1_PA"/>
</dbReference>
<dbReference type="InterPro" id="IPR043504">
    <property type="entry name" value="Peptidase_S1_PA_chymotrypsin"/>
</dbReference>
<evidence type="ECO:0000259" key="2">
    <source>
        <dbReference type="PROSITE" id="PS50240"/>
    </source>
</evidence>
<proteinExistence type="predicted"/>
<feature type="compositionally biased region" description="Basic and acidic residues" evidence="1">
    <location>
        <begin position="208"/>
        <end position="222"/>
    </location>
</feature>
<dbReference type="SUPFAM" id="SSF50494">
    <property type="entry name" value="Trypsin-like serine proteases"/>
    <property type="match status" value="1"/>
</dbReference>
<accession>A0A9W8AJJ8</accession>
<dbReference type="PROSITE" id="PS00134">
    <property type="entry name" value="TRYPSIN_HIS"/>
    <property type="match status" value="1"/>
</dbReference>
<dbReference type="EMBL" id="JANBPY010002476">
    <property type="protein sequence ID" value="KAJ1954831.1"/>
    <property type="molecule type" value="Genomic_DNA"/>
</dbReference>
<dbReference type="Gene3D" id="2.40.10.10">
    <property type="entry name" value="Trypsin-like serine proteases"/>
    <property type="match status" value="1"/>
</dbReference>
<feature type="compositionally biased region" description="Low complexity" evidence="1">
    <location>
        <begin position="54"/>
        <end position="76"/>
    </location>
</feature>
<evidence type="ECO:0000256" key="1">
    <source>
        <dbReference type="SAM" id="MobiDB-lite"/>
    </source>
</evidence>
<evidence type="ECO:0000313" key="3">
    <source>
        <dbReference type="EMBL" id="KAJ1954831.1"/>
    </source>
</evidence>
<gene>
    <name evidence="3" type="ORF">IWQ62_005661</name>
</gene>
<dbReference type="PANTHER" id="PTHR24260:SF132">
    <property type="entry name" value="PEPTIDASE S1 DOMAIN-CONTAINING PROTEIN"/>
    <property type="match status" value="1"/>
</dbReference>
<dbReference type="PROSITE" id="PS50240">
    <property type="entry name" value="TRYPSIN_DOM"/>
    <property type="match status" value="1"/>
</dbReference>
<dbReference type="InterPro" id="IPR001254">
    <property type="entry name" value="Trypsin_dom"/>
</dbReference>
<dbReference type="AlphaFoldDB" id="A0A9W8AJJ8"/>